<dbReference type="Gene3D" id="3.40.190.10">
    <property type="entry name" value="Periplasmic binding protein-like II"/>
    <property type="match status" value="2"/>
</dbReference>
<protein>
    <submittedName>
        <fullName evidence="6">LysR family transcriptional regulator</fullName>
    </submittedName>
</protein>
<dbReference type="SUPFAM" id="SSF53850">
    <property type="entry name" value="Periplasmic binding protein-like II"/>
    <property type="match status" value="1"/>
</dbReference>
<dbReference type="InterPro" id="IPR005119">
    <property type="entry name" value="LysR_subst-bd"/>
</dbReference>
<reference evidence="6 7" key="1">
    <citation type="submission" date="2020-08" db="EMBL/GenBank/DDBJ databases">
        <title>Genome public.</title>
        <authorList>
            <person name="Liu C."/>
            <person name="Sun Q."/>
        </authorList>
    </citation>
    <scope>NUCLEOTIDE SEQUENCE [LARGE SCALE GENOMIC DNA]</scope>
    <source>
        <strain evidence="6 7">BX4</strain>
    </source>
</reference>
<name>A0ABR7F4P4_9FIRM</name>
<accession>A0ABR7F4P4</accession>
<dbReference type="CDD" id="cd05466">
    <property type="entry name" value="PBP2_LTTR_substrate"/>
    <property type="match status" value="1"/>
</dbReference>
<dbReference type="PRINTS" id="PR00039">
    <property type="entry name" value="HTHLYSR"/>
</dbReference>
<comment type="similarity">
    <text evidence="1">Belongs to the LysR transcriptional regulatory family.</text>
</comment>
<gene>
    <name evidence="6" type="ORF">H8S00_09200</name>
</gene>
<sequence length="283" mass="33043">MDIESLKTFIVLSNVKNYTRAANQLFVAQSTVTNRINELEKELNISLFSRNNRRVELTMEGEQFLLYAEKVIKLTDDSLSEISSIHKFDNHIRIGCSDSVYEAHLSSIILEHQRKFPKDSLKIMIGISNNLLELLQDDILDIVFSYIPLKKAAFYCEMYKQDTMVLVTDYNNKKYKEGITQKELVNEKYLMCNFALQDVGQFIRGLFPKYQQFSLEIDDCAKIIPFLLGQENYTFLPWDMAKSYIESGKLRNIPLIDFKTPMINSYIIGKKEKQYMRKIIMGE</sequence>
<evidence type="ECO:0000259" key="5">
    <source>
        <dbReference type="PROSITE" id="PS50931"/>
    </source>
</evidence>
<dbReference type="PANTHER" id="PTHR30126">
    <property type="entry name" value="HTH-TYPE TRANSCRIPTIONAL REGULATOR"/>
    <property type="match status" value="1"/>
</dbReference>
<dbReference type="EMBL" id="JACOOZ010000006">
    <property type="protein sequence ID" value="MBC5668157.1"/>
    <property type="molecule type" value="Genomic_DNA"/>
</dbReference>
<dbReference type="SUPFAM" id="SSF46785">
    <property type="entry name" value="Winged helix' DNA-binding domain"/>
    <property type="match status" value="1"/>
</dbReference>
<keyword evidence="7" id="KW-1185">Reference proteome</keyword>
<keyword evidence="2" id="KW-0805">Transcription regulation</keyword>
<evidence type="ECO:0000313" key="7">
    <source>
        <dbReference type="Proteomes" id="UP000597877"/>
    </source>
</evidence>
<dbReference type="RefSeq" id="WP_021953761.1">
    <property type="nucleotide sequence ID" value="NZ_JACOOZ010000006.1"/>
</dbReference>
<evidence type="ECO:0000256" key="4">
    <source>
        <dbReference type="ARBA" id="ARBA00023163"/>
    </source>
</evidence>
<evidence type="ECO:0000256" key="1">
    <source>
        <dbReference type="ARBA" id="ARBA00009437"/>
    </source>
</evidence>
<dbReference type="InterPro" id="IPR036390">
    <property type="entry name" value="WH_DNA-bd_sf"/>
</dbReference>
<organism evidence="6 7">
    <name type="scientific">Eubacterium segne</name>
    <dbReference type="NCBI Taxonomy" id="2763045"/>
    <lineage>
        <taxon>Bacteria</taxon>
        <taxon>Bacillati</taxon>
        <taxon>Bacillota</taxon>
        <taxon>Clostridia</taxon>
        <taxon>Eubacteriales</taxon>
        <taxon>Eubacteriaceae</taxon>
        <taxon>Eubacterium</taxon>
    </lineage>
</organism>
<dbReference type="InterPro" id="IPR036388">
    <property type="entry name" value="WH-like_DNA-bd_sf"/>
</dbReference>
<proteinExistence type="inferred from homology"/>
<dbReference type="InterPro" id="IPR000847">
    <property type="entry name" value="LysR_HTH_N"/>
</dbReference>
<evidence type="ECO:0000313" key="6">
    <source>
        <dbReference type="EMBL" id="MBC5668157.1"/>
    </source>
</evidence>
<keyword evidence="3" id="KW-0238">DNA-binding</keyword>
<dbReference type="PROSITE" id="PS50931">
    <property type="entry name" value="HTH_LYSR"/>
    <property type="match status" value="1"/>
</dbReference>
<feature type="domain" description="HTH lysR-type" evidence="5">
    <location>
        <begin position="1"/>
        <end position="58"/>
    </location>
</feature>
<dbReference type="Pfam" id="PF00126">
    <property type="entry name" value="HTH_1"/>
    <property type="match status" value="1"/>
</dbReference>
<dbReference type="PANTHER" id="PTHR30126:SF40">
    <property type="entry name" value="HTH-TYPE TRANSCRIPTIONAL REGULATOR GLTR"/>
    <property type="match status" value="1"/>
</dbReference>
<dbReference type="Gene3D" id="1.10.10.10">
    <property type="entry name" value="Winged helix-like DNA-binding domain superfamily/Winged helix DNA-binding domain"/>
    <property type="match status" value="1"/>
</dbReference>
<dbReference type="Pfam" id="PF03466">
    <property type="entry name" value="LysR_substrate"/>
    <property type="match status" value="1"/>
</dbReference>
<dbReference type="Proteomes" id="UP000597877">
    <property type="component" value="Unassembled WGS sequence"/>
</dbReference>
<evidence type="ECO:0000256" key="3">
    <source>
        <dbReference type="ARBA" id="ARBA00023125"/>
    </source>
</evidence>
<evidence type="ECO:0000256" key="2">
    <source>
        <dbReference type="ARBA" id="ARBA00023015"/>
    </source>
</evidence>
<comment type="caution">
    <text evidence="6">The sequence shown here is derived from an EMBL/GenBank/DDBJ whole genome shotgun (WGS) entry which is preliminary data.</text>
</comment>
<keyword evidence="4" id="KW-0804">Transcription</keyword>